<protein>
    <submittedName>
        <fullName evidence="2">Membrane protein YkoI</fullName>
    </submittedName>
</protein>
<reference evidence="2" key="1">
    <citation type="submission" date="2023-08" db="EMBL/GenBank/DDBJ databases">
        <title>Functional and genomic diversity of the sorghum phyllosphere microbiome.</title>
        <authorList>
            <person name="Shade A."/>
        </authorList>
    </citation>
    <scope>NUCLEOTIDE SEQUENCE</scope>
    <source>
        <strain evidence="2">SORGH_AS_0201</strain>
    </source>
</reference>
<evidence type="ECO:0000259" key="1">
    <source>
        <dbReference type="Pfam" id="PF03413"/>
    </source>
</evidence>
<comment type="caution">
    <text evidence="2">The sequence shown here is derived from an EMBL/GenBank/DDBJ whole genome shotgun (WGS) entry which is preliminary data.</text>
</comment>
<gene>
    <name evidence="2" type="ORF">QE440_004445</name>
</gene>
<accession>A0AAJ2BLN9</accession>
<sequence>MGSGTRRHHWRSPEKPARQLSLILAGLILLGGASSLVQARDLDQDEALKLRKEGVIRPLETLLQKVNERYPTARLLEAELEEEDGQYRYEIEILVGDGVRELEIGAMDGAIMKDEVDD</sequence>
<evidence type="ECO:0000313" key="3">
    <source>
        <dbReference type="Proteomes" id="UP001268036"/>
    </source>
</evidence>
<dbReference type="Pfam" id="PF03413">
    <property type="entry name" value="PepSY"/>
    <property type="match status" value="1"/>
</dbReference>
<name>A0AAJ2BLN9_9PSED</name>
<dbReference type="Proteomes" id="UP001268036">
    <property type="component" value="Unassembled WGS sequence"/>
</dbReference>
<dbReference type="EMBL" id="JAVJAF010000001">
    <property type="protein sequence ID" value="MDR6236704.1"/>
    <property type="molecule type" value="Genomic_DNA"/>
</dbReference>
<feature type="domain" description="PepSY" evidence="1">
    <location>
        <begin position="59"/>
        <end position="115"/>
    </location>
</feature>
<dbReference type="AlphaFoldDB" id="A0AAJ2BLN9"/>
<dbReference type="Gene3D" id="3.10.450.40">
    <property type="match status" value="1"/>
</dbReference>
<dbReference type="InterPro" id="IPR025711">
    <property type="entry name" value="PepSY"/>
</dbReference>
<evidence type="ECO:0000313" key="2">
    <source>
        <dbReference type="EMBL" id="MDR6236704.1"/>
    </source>
</evidence>
<organism evidence="2 3">
    <name type="scientific">Pseudomonas oryzihabitans</name>
    <dbReference type="NCBI Taxonomy" id="47885"/>
    <lineage>
        <taxon>Bacteria</taxon>
        <taxon>Pseudomonadati</taxon>
        <taxon>Pseudomonadota</taxon>
        <taxon>Gammaproteobacteria</taxon>
        <taxon>Pseudomonadales</taxon>
        <taxon>Pseudomonadaceae</taxon>
        <taxon>Pseudomonas</taxon>
    </lineage>
</organism>
<proteinExistence type="predicted"/>